<organism evidence="1 2">
    <name type="scientific">Hufsiella ginkgonis</name>
    <dbReference type="NCBI Taxonomy" id="2695274"/>
    <lineage>
        <taxon>Bacteria</taxon>
        <taxon>Pseudomonadati</taxon>
        <taxon>Bacteroidota</taxon>
        <taxon>Sphingobacteriia</taxon>
        <taxon>Sphingobacteriales</taxon>
        <taxon>Sphingobacteriaceae</taxon>
        <taxon>Hufsiella</taxon>
    </lineage>
</organism>
<gene>
    <name evidence="1" type="ORF">GS398_13930</name>
</gene>
<dbReference type="SUPFAM" id="SSF69318">
    <property type="entry name" value="Integrin alpha N-terminal domain"/>
    <property type="match status" value="1"/>
</dbReference>
<dbReference type="Proteomes" id="UP000451233">
    <property type="component" value="Unassembled WGS sequence"/>
</dbReference>
<dbReference type="RefSeq" id="WP_160907402.1">
    <property type="nucleotide sequence ID" value="NZ_WVHS01000003.1"/>
</dbReference>
<reference evidence="1 2" key="1">
    <citation type="submission" date="2019-11" db="EMBL/GenBank/DDBJ databases">
        <title>Pedobacter sp. HMF7056 Genome sequencing and assembly.</title>
        <authorList>
            <person name="Kang H."/>
            <person name="Kim H."/>
            <person name="Joh K."/>
        </authorList>
    </citation>
    <scope>NUCLEOTIDE SEQUENCE [LARGE SCALE GENOMIC DNA]</scope>
    <source>
        <strain evidence="1 2">HMF7056</strain>
    </source>
</reference>
<evidence type="ECO:0000313" key="1">
    <source>
        <dbReference type="EMBL" id="MXV16407.1"/>
    </source>
</evidence>
<dbReference type="EMBL" id="WVHS01000003">
    <property type="protein sequence ID" value="MXV16407.1"/>
    <property type="molecule type" value="Genomic_DNA"/>
</dbReference>
<evidence type="ECO:0000313" key="2">
    <source>
        <dbReference type="Proteomes" id="UP000451233"/>
    </source>
</evidence>
<proteinExistence type="predicted"/>
<name>A0A7K1Y013_9SPHI</name>
<sequence length="215" mass="24389">MWIIDSWHKPPVAGHQQATGYRRLYFNRLTVRGPELAVWLLLIFMASCQRADQLNQNGAGDSIIHRRRHTLPNDILFYIHGQLPGSALVDTAEYAVSWWSFYDRDEIPYQAIADFNDDGLADYALLLKNGDKINLVIISMQGNKLSHWVAPGPVANGTANLHVGLSVEPPGRIDIVRPAIRSLILRSNAVNLYDFENRVRIYYSKNGSFEVFDTH</sequence>
<dbReference type="InterPro" id="IPR028994">
    <property type="entry name" value="Integrin_alpha_N"/>
</dbReference>
<protein>
    <submittedName>
        <fullName evidence="1">Uncharacterized protein</fullName>
    </submittedName>
</protein>
<accession>A0A7K1Y013</accession>
<dbReference type="AlphaFoldDB" id="A0A7K1Y013"/>
<keyword evidence="2" id="KW-1185">Reference proteome</keyword>
<comment type="caution">
    <text evidence="1">The sequence shown here is derived from an EMBL/GenBank/DDBJ whole genome shotgun (WGS) entry which is preliminary data.</text>
</comment>